<dbReference type="GO" id="GO:0016787">
    <property type="term" value="F:hydrolase activity"/>
    <property type="evidence" value="ECO:0007669"/>
    <property type="project" value="UniProtKB-KW"/>
</dbReference>
<evidence type="ECO:0000313" key="3">
    <source>
        <dbReference type="Proteomes" id="UP000824124"/>
    </source>
</evidence>
<organism evidence="2 3">
    <name type="scientific">Candidatus Avidehalobacter gallistercoris</name>
    <dbReference type="NCBI Taxonomy" id="2840694"/>
    <lineage>
        <taxon>Bacteria</taxon>
        <taxon>Bacillati</taxon>
        <taxon>Bacillota</taxon>
        <taxon>Clostridia</taxon>
        <taxon>Eubacteriales</taxon>
        <taxon>Peptococcaceae</taxon>
        <taxon>Peptococcaceae incertae sedis</taxon>
        <taxon>Candidatus Avidehalobacter</taxon>
    </lineage>
</organism>
<protein>
    <submittedName>
        <fullName evidence="2">Alpha/beta hydrolase</fullName>
    </submittedName>
</protein>
<evidence type="ECO:0000313" key="2">
    <source>
        <dbReference type="EMBL" id="HIU10291.1"/>
    </source>
</evidence>
<name>A0A9D1KZD2_9FIRM</name>
<dbReference type="PROSITE" id="PS51257">
    <property type="entry name" value="PROKAR_LIPOPROTEIN"/>
    <property type="match status" value="1"/>
</dbReference>
<dbReference type="AlphaFoldDB" id="A0A9D1KZD2"/>
<dbReference type="PANTHER" id="PTHR47751:SF1">
    <property type="entry name" value="SUPERFAMILY HYDROLASE, PUTATIVE (AFU_ORTHOLOGUE AFUA_2G16580)-RELATED"/>
    <property type="match status" value="1"/>
</dbReference>
<reference evidence="2" key="2">
    <citation type="journal article" date="2021" name="PeerJ">
        <title>Extensive microbial diversity within the chicken gut microbiome revealed by metagenomics and culture.</title>
        <authorList>
            <person name="Gilroy R."/>
            <person name="Ravi A."/>
            <person name="Getino M."/>
            <person name="Pursley I."/>
            <person name="Horton D.L."/>
            <person name="Alikhan N.F."/>
            <person name="Baker D."/>
            <person name="Gharbi K."/>
            <person name="Hall N."/>
            <person name="Watson M."/>
            <person name="Adriaenssens E.M."/>
            <person name="Foster-Nyarko E."/>
            <person name="Jarju S."/>
            <person name="Secka A."/>
            <person name="Antonio M."/>
            <person name="Oren A."/>
            <person name="Chaudhuri R.R."/>
            <person name="La Ragione R."/>
            <person name="Hildebrand F."/>
            <person name="Pallen M.J."/>
        </authorList>
    </citation>
    <scope>NUCLEOTIDE SEQUENCE</scope>
    <source>
        <strain evidence="2">2830</strain>
    </source>
</reference>
<dbReference type="PANTHER" id="PTHR47751">
    <property type="entry name" value="SUPERFAMILY HYDROLASE, PUTATIVE (AFU_ORTHOLOGUE AFUA_2G16580)-RELATED"/>
    <property type="match status" value="1"/>
</dbReference>
<dbReference type="InterPro" id="IPR029058">
    <property type="entry name" value="AB_hydrolase_fold"/>
</dbReference>
<comment type="caution">
    <text evidence="2">The sequence shown here is derived from an EMBL/GenBank/DDBJ whole genome shotgun (WGS) entry which is preliminary data.</text>
</comment>
<dbReference type="InterPro" id="IPR051411">
    <property type="entry name" value="Polyketide_trans_af380"/>
</dbReference>
<dbReference type="Gene3D" id="3.40.50.1820">
    <property type="entry name" value="alpha/beta hydrolase"/>
    <property type="match status" value="1"/>
</dbReference>
<evidence type="ECO:0000259" key="1">
    <source>
        <dbReference type="Pfam" id="PF01738"/>
    </source>
</evidence>
<dbReference type="Proteomes" id="UP000824124">
    <property type="component" value="Unassembled WGS sequence"/>
</dbReference>
<sequence>MEKKKLIAFIAVFIFGIFSLAGCSSPTEAQEEYYIFKLSENVERTAVTFPNRYGIELSGDLYVAQDLDTSISHPALVIGPPYGGVKEQGPGVYANELAQRGFVVLTFDPSFNGESGGEPRHVSSPDIFTEDFSAGVDYLGTLDYVDRERIGAIGICGSGGFALAAAQVDTRIKAVATASLFDVSALGNGMDTETWFAAVDPVAQQRWADVDNGTPEYIPTYPNTPTEEIPEGLEGIWAEFYSFYGLERGHHPRALGGFTTNSNLAFYNFQLLDHLDMLSQPVLFMAGENAETRPISEAAYEVVSGTKELYIVPEANHVDLYDDTNKIPFDTLVAFFSENM</sequence>
<dbReference type="SUPFAM" id="SSF53474">
    <property type="entry name" value="alpha/beta-Hydrolases"/>
    <property type="match status" value="1"/>
</dbReference>
<accession>A0A9D1KZD2</accession>
<dbReference type="Gene3D" id="1.10.10.800">
    <property type="match status" value="1"/>
</dbReference>
<dbReference type="EMBL" id="DVMH01000020">
    <property type="protein sequence ID" value="HIU10291.1"/>
    <property type="molecule type" value="Genomic_DNA"/>
</dbReference>
<gene>
    <name evidence="2" type="ORF">IAB00_03460</name>
</gene>
<dbReference type="Pfam" id="PF01738">
    <property type="entry name" value="DLH"/>
    <property type="match status" value="1"/>
</dbReference>
<keyword evidence="2" id="KW-0378">Hydrolase</keyword>
<dbReference type="InterPro" id="IPR002925">
    <property type="entry name" value="Dienelactn_hydro"/>
</dbReference>
<feature type="domain" description="Dienelactone hydrolase" evidence="1">
    <location>
        <begin position="72"/>
        <end position="177"/>
    </location>
</feature>
<proteinExistence type="predicted"/>
<reference evidence="2" key="1">
    <citation type="submission" date="2020-10" db="EMBL/GenBank/DDBJ databases">
        <authorList>
            <person name="Gilroy R."/>
        </authorList>
    </citation>
    <scope>NUCLEOTIDE SEQUENCE</scope>
    <source>
        <strain evidence="2">2830</strain>
    </source>
</reference>